<proteinExistence type="predicted"/>
<sequence length="191" mass="21205">MMVTRPDLCNNDRTFGLPATEALEKTNRIDDVSLSLLENLADESIQTGIAIIDSDLFPRLEWSCCLDKEHDQDDLRLSEIAQRTERLRLKFNKRKNCTGLLRSMSLPCLSSTLETTMSAKGGLRASTGGLPTKKPRLALAEPRLAPLACSTKHSSTCSMIHRMCAKRCADSWRPKYVAPATKLGCPFPHCP</sequence>
<dbReference type="EMBL" id="CAICTM010000437">
    <property type="protein sequence ID" value="CAB9510490.1"/>
    <property type="molecule type" value="Genomic_DNA"/>
</dbReference>
<protein>
    <submittedName>
        <fullName evidence="1">Uncharacterized protein</fullName>
    </submittedName>
</protein>
<evidence type="ECO:0000313" key="2">
    <source>
        <dbReference type="Proteomes" id="UP001153069"/>
    </source>
</evidence>
<dbReference type="AlphaFoldDB" id="A0A9N8HFK0"/>
<reference evidence="1" key="1">
    <citation type="submission" date="2020-06" db="EMBL/GenBank/DDBJ databases">
        <authorList>
            <consortium name="Plant Systems Biology data submission"/>
        </authorList>
    </citation>
    <scope>NUCLEOTIDE SEQUENCE</scope>
    <source>
        <strain evidence="1">D6</strain>
    </source>
</reference>
<organism evidence="1 2">
    <name type="scientific">Seminavis robusta</name>
    <dbReference type="NCBI Taxonomy" id="568900"/>
    <lineage>
        <taxon>Eukaryota</taxon>
        <taxon>Sar</taxon>
        <taxon>Stramenopiles</taxon>
        <taxon>Ochrophyta</taxon>
        <taxon>Bacillariophyta</taxon>
        <taxon>Bacillariophyceae</taxon>
        <taxon>Bacillariophycidae</taxon>
        <taxon>Naviculales</taxon>
        <taxon>Naviculaceae</taxon>
        <taxon>Seminavis</taxon>
    </lineage>
</organism>
<dbReference type="Proteomes" id="UP001153069">
    <property type="component" value="Unassembled WGS sequence"/>
</dbReference>
<comment type="caution">
    <text evidence="1">The sequence shown here is derived from an EMBL/GenBank/DDBJ whole genome shotgun (WGS) entry which is preliminary data.</text>
</comment>
<evidence type="ECO:0000313" key="1">
    <source>
        <dbReference type="EMBL" id="CAB9510490.1"/>
    </source>
</evidence>
<gene>
    <name evidence="1" type="ORF">SEMRO_438_G143101.1</name>
</gene>
<name>A0A9N8HFK0_9STRA</name>
<keyword evidence="2" id="KW-1185">Reference proteome</keyword>
<accession>A0A9N8HFK0</accession>